<reference evidence="2" key="1">
    <citation type="submission" date="2020-05" db="EMBL/GenBank/DDBJ databases">
        <authorList>
            <person name="Chiriac C."/>
            <person name="Salcher M."/>
            <person name="Ghai R."/>
            <person name="Kavagutti S V."/>
        </authorList>
    </citation>
    <scope>NUCLEOTIDE SEQUENCE</scope>
</reference>
<organism evidence="2">
    <name type="scientific">freshwater metagenome</name>
    <dbReference type="NCBI Taxonomy" id="449393"/>
    <lineage>
        <taxon>unclassified sequences</taxon>
        <taxon>metagenomes</taxon>
        <taxon>ecological metagenomes</taxon>
    </lineage>
</organism>
<feature type="region of interest" description="Disordered" evidence="1">
    <location>
        <begin position="97"/>
        <end position="118"/>
    </location>
</feature>
<evidence type="ECO:0000256" key="1">
    <source>
        <dbReference type="SAM" id="MobiDB-lite"/>
    </source>
</evidence>
<evidence type="ECO:0000313" key="2">
    <source>
        <dbReference type="EMBL" id="CAB4939754.1"/>
    </source>
</evidence>
<gene>
    <name evidence="2" type="ORF">UFOPK3733_01215</name>
</gene>
<dbReference type="AlphaFoldDB" id="A0A6J7JAY6"/>
<proteinExistence type="predicted"/>
<dbReference type="EMBL" id="CAFBNC010000058">
    <property type="protein sequence ID" value="CAB4939754.1"/>
    <property type="molecule type" value="Genomic_DNA"/>
</dbReference>
<sequence length="118" mass="13424">MGDLMKRQPQPELLGRKGELLLDSQHVRTHVVHDVLIERILFLHDEKVVLTEHPARHPAQDHAEFRPRDLGHHRCCQTRTGPRVEFLDQWIKQATKRGNVGVDPTRPIRDPGAGGAGE</sequence>
<accession>A0A6J7JAY6</accession>
<protein>
    <submittedName>
        <fullName evidence="2">Unannotated protein</fullName>
    </submittedName>
</protein>
<name>A0A6J7JAY6_9ZZZZ</name>